<proteinExistence type="predicted"/>
<evidence type="ECO:0000313" key="1">
    <source>
        <dbReference type="EMBL" id="KAI8535150.1"/>
    </source>
</evidence>
<reference evidence="1" key="1">
    <citation type="submission" date="2022-02" db="EMBL/GenBank/DDBJ databases">
        <title>Plant Genome Project.</title>
        <authorList>
            <person name="Zhang R.-G."/>
        </authorList>
    </citation>
    <scope>NUCLEOTIDE SEQUENCE</scope>
    <source>
        <strain evidence="1">AT1</strain>
    </source>
</reference>
<dbReference type="EMBL" id="CM046397">
    <property type="protein sequence ID" value="KAI8535150.1"/>
    <property type="molecule type" value="Genomic_DNA"/>
</dbReference>
<organism evidence="1 2">
    <name type="scientific">Rhododendron molle</name>
    <name type="common">Chinese azalea</name>
    <name type="synonym">Azalea mollis</name>
    <dbReference type="NCBI Taxonomy" id="49168"/>
    <lineage>
        <taxon>Eukaryota</taxon>
        <taxon>Viridiplantae</taxon>
        <taxon>Streptophyta</taxon>
        <taxon>Embryophyta</taxon>
        <taxon>Tracheophyta</taxon>
        <taxon>Spermatophyta</taxon>
        <taxon>Magnoliopsida</taxon>
        <taxon>eudicotyledons</taxon>
        <taxon>Gunneridae</taxon>
        <taxon>Pentapetalae</taxon>
        <taxon>asterids</taxon>
        <taxon>Ericales</taxon>
        <taxon>Ericaceae</taxon>
        <taxon>Ericoideae</taxon>
        <taxon>Rhodoreae</taxon>
        <taxon>Rhododendron</taxon>
    </lineage>
</organism>
<evidence type="ECO:0000313" key="2">
    <source>
        <dbReference type="Proteomes" id="UP001062846"/>
    </source>
</evidence>
<gene>
    <name evidence="1" type="ORF">RHMOL_Rhmol10G0152700</name>
</gene>
<sequence length="170" mass="19347">MFVSSNARKRKMVQTAVDAIRKSATSRMSKLHQEMSNIQDLTTSVQEEWTNYIQKLSSPEMKASIQMLNSCSYSLYFGPVFTGTWEFLRELLTVARSKLILADFVLHKMITSSEFDGIFAIELDAGTAAIMLNSCKLLVLLHDIFDWMDVMCYSCSLMFAIGMFCCWEVA</sequence>
<protein>
    <submittedName>
        <fullName evidence="1">Uncharacterized protein</fullName>
    </submittedName>
</protein>
<accession>A0ACC0M2G0</accession>
<comment type="caution">
    <text evidence="1">The sequence shown here is derived from an EMBL/GenBank/DDBJ whole genome shotgun (WGS) entry which is preliminary data.</text>
</comment>
<name>A0ACC0M2G0_RHOML</name>
<keyword evidence="2" id="KW-1185">Reference proteome</keyword>
<dbReference type="Proteomes" id="UP001062846">
    <property type="component" value="Chromosome 10"/>
</dbReference>